<dbReference type="HOGENOM" id="CLU_2010223_0_0_2"/>
<dbReference type="RefSeq" id="WP_010917118.1">
    <property type="nucleotide sequence ID" value="NC_002689.2"/>
</dbReference>
<sequence>MERGLEIAFQPVNGDDAKLAKALAAITANYFSDTMKVNYRIFLVELDGQHFFRILFESKELTKFHMEMRKKFMEQFDSVSKWSYEDVISYYEELLKDGRCKDIEIKRVKEEYDLWEDPIWKYI</sequence>
<reference evidence="2 3" key="1">
    <citation type="journal article" date="1999" name="Proc. Jpn. Acad.">
        <title>Determination of the complete genomic DNA sequence of Thermoplasma volvanium GSS1.</title>
        <authorList>
            <person name="Kawashima T."/>
            <person name="Yamamoto Y."/>
            <person name="Aramaki H."/>
            <person name="Nunoshiba T."/>
            <person name="Kawamoto T."/>
            <person name="Watanabe K."/>
            <person name="Yamazaki M."/>
            <person name="Kanehori K."/>
            <person name="Amano N."/>
            <person name="Ohya Y."/>
            <person name="Makino K."/>
            <person name="Suzuki M."/>
        </authorList>
    </citation>
    <scope>NUCLEOTIDE SEQUENCE [LARGE SCALE GENOMIC DNA]</scope>
    <source>
        <strain evidence="3">ATCC 51530 / DSM 4299 / JCM 9571 / NBRC 15438 / GSS1</strain>
    </source>
</reference>
<dbReference type="OrthoDB" id="56553at2157"/>
<dbReference type="GeneID" id="1441966"/>
<accession>Q97AD6</accession>
<keyword evidence="3" id="KW-1185">Reference proteome</keyword>
<dbReference type="KEGG" id="tvo:TVG0891770"/>
<evidence type="ECO:0000259" key="1">
    <source>
        <dbReference type="Pfam" id="PF09406"/>
    </source>
</evidence>
<protein>
    <submittedName>
        <fullName evidence="2">TVG0891770 protein</fullName>
    </submittedName>
</protein>
<dbReference type="AlphaFoldDB" id="Q97AD6"/>
<dbReference type="Proteomes" id="UP000001017">
    <property type="component" value="Chromosome"/>
</dbReference>
<dbReference type="Pfam" id="PF09406">
    <property type="entry name" value="DUF2004"/>
    <property type="match status" value="1"/>
</dbReference>
<dbReference type="PaxDb" id="273116-14325091"/>
<name>Q97AD6_THEVO</name>
<feature type="domain" description="DUF2004" evidence="1">
    <location>
        <begin position="1"/>
        <end position="123"/>
    </location>
</feature>
<proteinExistence type="predicted"/>
<evidence type="ECO:0000313" key="3">
    <source>
        <dbReference type="Proteomes" id="UP000001017"/>
    </source>
</evidence>
<evidence type="ECO:0000313" key="2">
    <source>
        <dbReference type="EMBL" id="BAB60016.1"/>
    </source>
</evidence>
<dbReference type="EMBL" id="BA000011">
    <property type="protein sequence ID" value="BAB60016.1"/>
    <property type="molecule type" value="Genomic_DNA"/>
</dbReference>
<dbReference type="STRING" id="273116.gene:9381666"/>
<reference evidence="2 3" key="2">
    <citation type="journal article" date="2000" name="Proc. Natl. Acad. Sci. U.S.A.">
        <title>Archaeal adaptation to higher temperatures revealed by genomic sequence of Thermoplasma volcanium.</title>
        <authorList>
            <person name="Kawashima T."/>
            <person name="Amano N."/>
            <person name="Koike H."/>
            <person name="Makino S."/>
            <person name="Higuchi S."/>
            <person name="Kawashima-Ohya Y."/>
            <person name="Watanabe K."/>
            <person name="Yamazaki M."/>
            <person name="Kanehori K."/>
            <person name="Kawamoto T."/>
            <person name="Nunoshiba T."/>
            <person name="Yamamoto Y."/>
            <person name="Aramaki H."/>
            <person name="Makino K."/>
            <person name="Suzuki M."/>
        </authorList>
    </citation>
    <scope>NUCLEOTIDE SEQUENCE [LARGE SCALE GENOMIC DNA]</scope>
    <source>
        <strain evidence="3">ATCC 51530 / DSM 4299 / JCM 9571 / NBRC 15438 / GSS1</strain>
    </source>
</reference>
<dbReference type="InterPro" id="IPR018546">
    <property type="entry name" value="DUF2004"/>
</dbReference>
<dbReference type="Gene3D" id="3.30.70.1980">
    <property type="entry name" value="Uncharacterised protein PF09406, DUF2004"/>
    <property type="match status" value="1"/>
</dbReference>
<dbReference type="eggNOG" id="arCOG05353">
    <property type="taxonomic scope" value="Archaea"/>
</dbReference>
<organism evidence="2 3">
    <name type="scientific">Thermoplasma volcanium (strain ATCC 51530 / DSM 4299 / JCM 9571 / NBRC 15438 / GSS1)</name>
    <dbReference type="NCBI Taxonomy" id="273116"/>
    <lineage>
        <taxon>Archaea</taxon>
        <taxon>Methanobacteriati</taxon>
        <taxon>Thermoplasmatota</taxon>
        <taxon>Thermoplasmata</taxon>
        <taxon>Thermoplasmatales</taxon>
        <taxon>Thermoplasmataceae</taxon>
        <taxon>Thermoplasma</taxon>
    </lineage>
</organism>
<gene>
    <name evidence="2" type="ORF">TVG0891770</name>
</gene>